<dbReference type="GO" id="GO:0008933">
    <property type="term" value="F:peptidoglycan lytic transglycosylase activity"/>
    <property type="evidence" value="ECO:0007669"/>
    <property type="project" value="TreeGrafter"/>
</dbReference>
<reference evidence="2 3" key="1">
    <citation type="submission" date="2018-06" db="EMBL/GenBank/DDBJ databases">
        <title>Genomic Encyclopedia of Type Strains, Phase IV (KMG-IV): sequencing the most valuable type-strain genomes for metagenomic binning, comparative biology and taxonomic classification.</title>
        <authorList>
            <person name="Goeker M."/>
        </authorList>
    </citation>
    <scope>NUCLEOTIDE SEQUENCE [LARGE SCALE GENOMIC DNA]</scope>
    <source>
        <strain evidence="2 3">DSM 45521</strain>
    </source>
</reference>
<dbReference type="EMBL" id="QJSP01000003">
    <property type="protein sequence ID" value="PYE19130.1"/>
    <property type="molecule type" value="Genomic_DNA"/>
</dbReference>
<keyword evidence="3" id="KW-1185">Reference proteome</keyword>
<dbReference type="AlphaFoldDB" id="A0A318RR00"/>
<dbReference type="PANTHER" id="PTHR30163:SF8">
    <property type="entry name" value="LYTIC MUREIN TRANSGLYCOSYLASE"/>
    <property type="match status" value="1"/>
</dbReference>
<evidence type="ECO:0000313" key="3">
    <source>
        <dbReference type="Proteomes" id="UP000247591"/>
    </source>
</evidence>
<gene>
    <name evidence="2" type="ORF">DFR67_10340</name>
</gene>
<name>A0A318RR00_WILLI</name>
<dbReference type="Gene3D" id="1.10.530.10">
    <property type="match status" value="1"/>
</dbReference>
<proteinExistence type="predicted"/>
<feature type="domain" description="Transglycosylase SLT" evidence="1">
    <location>
        <begin position="175"/>
        <end position="243"/>
    </location>
</feature>
<dbReference type="PANTHER" id="PTHR30163">
    <property type="entry name" value="MEMBRANE-BOUND LYTIC MUREIN TRANSGLYCOSYLASE B"/>
    <property type="match status" value="1"/>
</dbReference>
<dbReference type="SUPFAM" id="SSF53955">
    <property type="entry name" value="Lysozyme-like"/>
    <property type="match status" value="1"/>
</dbReference>
<evidence type="ECO:0000259" key="1">
    <source>
        <dbReference type="Pfam" id="PF13406"/>
    </source>
</evidence>
<dbReference type="InterPro" id="IPR031304">
    <property type="entry name" value="SLT_2"/>
</dbReference>
<sequence>MAAMERRKAIGGGSSFIGRVAASIALASSVLLTTSCLDLPSKPKVAIPEGIPPNPGAPLPYFDINTPGRTAELLRDWATPIAEQTKIPLVSLEAYGNAAEIQRQQHPECGISWTTLAGIAGVESKHGTYRGSQIAANGDVSPEIRGVPLDGTSGNARIADTDSGTLDGDDQLDRAMGPFQFIPATWERFGVDANGDGRADMDNIDDAALSAARYLCVSGGDLTTPEGWEKAVKVYNNSMQYVLDVRDHANAYSVNVAY</sequence>
<comment type="caution">
    <text evidence="2">The sequence shown here is derived from an EMBL/GenBank/DDBJ whole genome shotgun (WGS) entry which is preliminary data.</text>
</comment>
<dbReference type="GO" id="GO:0009253">
    <property type="term" value="P:peptidoglycan catabolic process"/>
    <property type="evidence" value="ECO:0007669"/>
    <property type="project" value="TreeGrafter"/>
</dbReference>
<dbReference type="Pfam" id="PF13406">
    <property type="entry name" value="SLT_2"/>
    <property type="match status" value="1"/>
</dbReference>
<dbReference type="InterPro" id="IPR043426">
    <property type="entry name" value="MltB-like"/>
</dbReference>
<evidence type="ECO:0000313" key="2">
    <source>
        <dbReference type="EMBL" id="PYE19130.1"/>
    </source>
</evidence>
<accession>A0A318RR00</accession>
<protein>
    <submittedName>
        <fullName evidence="2">Transglycosylase protein with SLT domain</fullName>
    </submittedName>
</protein>
<dbReference type="CDD" id="cd13399">
    <property type="entry name" value="Slt35-like"/>
    <property type="match status" value="1"/>
</dbReference>
<organism evidence="2 3">
    <name type="scientific">Williamsia limnetica</name>
    <dbReference type="NCBI Taxonomy" id="882452"/>
    <lineage>
        <taxon>Bacteria</taxon>
        <taxon>Bacillati</taxon>
        <taxon>Actinomycetota</taxon>
        <taxon>Actinomycetes</taxon>
        <taxon>Mycobacteriales</taxon>
        <taxon>Nocardiaceae</taxon>
        <taxon>Williamsia</taxon>
    </lineage>
</organism>
<dbReference type="Proteomes" id="UP000247591">
    <property type="component" value="Unassembled WGS sequence"/>
</dbReference>
<dbReference type="InterPro" id="IPR023346">
    <property type="entry name" value="Lysozyme-like_dom_sf"/>
</dbReference>